<keyword evidence="2" id="KW-0540">Nuclease</keyword>
<sequence length="423" mass="48166">MSSRTRIHNIDAKPHKNSQHRCQAAQKFTTSMSSRTRFHHIDVKSHKNSQHRCQVAQDFTTSMSSRTKIHNIDVKSHKISQHRCQATQEFITPANKDSLLYLSIDLIDGSIETTSDTSPLSCVGIPPEARSRKRGRKGGVRVRFRQRSFRPALPAIVTGNVRSVNNKLEELVTNCRYSNAYREAGLICLTETWLNNNIPDSDVDIENYTVYRSDRTKNSGKTNGGGVCAYVNNKWCTMNNIHIIQRVCTPNLELLSLSLRPYYIPREFPKININVVYIPPDANRERATLQMTNIINDQQEKSPDSVILVTGDFNHHTPEKDLTNFHQYIDCPTRGINTLDLCYGNVKEAYTCKQLAKLGESDHNMIQLIPKYRLVLKSVKPVHKTVNIYNEESIGALQACLDCTDWDVFVDSCEDLEELNDVV</sequence>
<proteinExistence type="predicted"/>
<keyword evidence="2" id="KW-0255">Endonuclease</keyword>
<evidence type="ECO:0000259" key="1">
    <source>
        <dbReference type="Pfam" id="PF03372"/>
    </source>
</evidence>
<dbReference type="InterPro" id="IPR036691">
    <property type="entry name" value="Endo/exonu/phosph_ase_sf"/>
</dbReference>
<dbReference type="SUPFAM" id="SSF56219">
    <property type="entry name" value="DNase I-like"/>
    <property type="match status" value="1"/>
</dbReference>
<dbReference type="PANTHER" id="PTHR47510">
    <property type="entry name" value="REVERSE TRANSCRIPTASE DOMAIN-CONTAINING PROTEIN"/>
    <property type="match status" value="1"/>
</dbReference>
<keyword evidence="2" id="KW-0378">Hydrolase</keyword>
<reference evidence="2 3" key="1">
    <citation type="journal article" date="2021" name="Elife">
        <title>Chloroplast acquisition without the gene transfer in kleptoplastic sea slugs, Plakobranchus ocellatus.</title>
        <authorList>
            <person name="Maeda T."/>
            <person name="Takahashi S."/>
            <person name="Yoshida T."/>
            <person name="Shimamura S."/>
            <person name="Takaki Y."/>
            <person name="Nagai Y."/>
            <person name="Toyoda A."/>
            <person name="Suzuki Y."/>
            <person name="Arimoto A."/>
            <person name="Ishii H."/>
            <person name="Satoh N."/>
            <person name="Nishiyama T."/>
            <person name="Hasebe M."/>
            <person name="Maruyama T."/>
            <person name="Minagawa J."/>
            <person name="Obokata J."/>
            <person name="Shigenobu S."/>
        </authorList>
    </citation>
    <scope>NUCLEOTIDE SEQUENCE [LARGE SCALE GENOMIC DNA]</scope>
</reference>
<evidence type="ECO:0000313" key="2">
    <source>
        <dbReference type="EMBL" id="GFR58650.1"/>
    </source>
</evidence>
<dbReference type="AlphaFoldDB" id="A0AAV4ED87"/>
<feature type="domain" description="Endonuclease/exonuclease/phosphatase" evidence="1">
    <location>
        <begin position="159"/>
        <end position="325"/>
    </location>
</feature>
<dbReference type="EMBL" id="BMAT01007160">
    <property type="protein sequence ID" value="GFR58650.1"/>
    <property type="molecule type" value="Genomic_DNA"/>
</dbReference>
<evidence type="ECO:0000313" key="3">
    <source>
        <dbReference type="Proteomes" id="UP000762676"/>
    </source>
</evidence>
<protein>
    <submittedName>
        <fullName evidence="2">Endonuclease domain of the non-LTR retrotransposon LINE-1</fullName>
    </submittedName>
</protein>
<name>A0AAV4ED87_9GAST</name>
<keyword evidence="3" id="KW-1185">Reference proteome</keyword>
<accession>A0AAV4ED87</accession>
<dbReference type="Pfam" id="PF03372">
    <property type="entry name" value="Exo_endo_phos"/>
    <property type="match status" value="1"/>
</dbReference>
<dbReference type="PANTHER" id="PTHR47510:SF3">
    <property type="entry name" value="ENDO_EXONUCLEASE_PHOSPHATASE DOMAIN-CONTAINING PROTEIN"/>
    <property type="match status" value="1"/>
</dbReference>
<dbReference type="Proteomes" id="UP000762676">
    <property type="component" value="Unassembled WGS sequence"/>
</dbReference>
<dbReference type="InterPro" id="IPR005135">
    <property type="entry name" value="Endo/exonuclease/phosphatase"/>
</dbReference>
<comment type="caution">
    <text evidence="2">The sequence shown here is derived from an EMBL/GenBank/DDBJ whole genome shotgun (WGS) entry which is preliminary data.</text>
</comment>
<dbReference type="Gene3D" id="3.60.10.10">
    <property type="entry name" value="Endonuclease/exonuclease/phosphatase"/>
    <property type="match status" value="1"/>
</dbReference>
<gene>
    <name evidence="2" type="ORF">ElyMa_003485600</name>
</gene>
<organism evidence="2 3">
    <name type="scientific">Elysia marginata</name>
    <dbReference type="NCBI Taxonomy" id="1093978"/>
    <lineage>
        <taxon>Eukaryota</taxon>
        <taxon>Metazoa</taxon>
        <taxon>Spiralia</taxon>
        <taxon>Lophotrochozoa</taxon>
        <taxon>Mollusca</taxon>
        <taxon>Gastropoda</taxon>
        <taxon>Heterobranchia</taxon>
        <taxon>Euthyneura</taxon>
        <taxon>Panpulmonata</taxon>
        <taxon>Sacoglossa</taxon>
        <taxon>Placobranchoidea</taxon>
        <taxon>Plakobranchidae</taxon>
        <taxon>Elysia</taxon>
    </lineage>
</organism>
<dbReference type="GO" id="GO:0004519">
    <property type="term" value="F:endonuclease activity"/>
    <property type="evidence" value="ECO:0007669"/>
    <property type="project" value="UniProtKB-KW"/>
</dbReference>